<evidence type="ECO:0000313" key="8">
    <source>
        <dbReference type="Proteomes" id="UP000007485"/>
    </source>
</evidence>
<reference evidence="7 8" key="1">
    <citation type="journal article" date="2011" name="J. Bacteriol.">
        <title>Complete genome sequence of 'Vulcanisaeta moutnovskia' strain 768-28, a novel member of the hyperthermophilic crenarchaeal genus vulcanisaeta.</title>
        <authorList>
            <person name="Gumerov V.M."/>
            <person name="Mardanov A.V."/>
            <person name="Beletsky A.V."/>
            <person name="Prokofeva M.I."/>
            <person name="Bonch-Osmolovskaya E.A."/>
            <person name="Ravin N.V."/>
            <person name="Skryabin K.G."/>
        </authorList>
    </citation>
    <scope>NUCLEOTIDE SEQUENCE [LARGE SCALE GENOMIC DNA]</scope>
    <source>
        <strain evidence="7 8">768-28</strain>
    </source>
</reference>
<feature type="transmembrane region" description="Helical" evidence="6">
    <location>
        <begin position="272"/>
        <end position="292"/>
    </location>
</feature>
<feature type="transmembrane region" description="Helical" evidence="6">
    <location>
        <begin position="221"/>
        <end position="251"/>
    </location>
</feature>
<proteinExistence type="inferred from homology"/>
<feature type="transmembrane region" description="Helical" evidence="6">
    <location>
        <begin position="181"/>
        <end position="201"/>
    </location>
</feature>
<evidence type="ECO:0000256" key="1">
    <source>
        <dbReference type="ARBA" id="ARBA00004141"/>
    </source>
</evidence>
<dbReference type="InterPro" id="IPR001248">
    <property type="entry name" value="Pur-cyt_permease"/>
</dbReference>
<dbReference type="EMBL" id="CP002529">
    <property type="protein sequence ID" value="ADY02495.1"/>
    <property type="molecule type" value="Genomic_DNA"/>
</dbReference>
<keyword evidence="5 6" id="KW-0472">Membrane</keyword>
<comment type="subcellular location">
    <subcellularLocation>
        <location evidence="1">Membrane</location>
        <topology evidence="1">Multi-pass membrane protein</topology>
    </subcellularLocation>
</comment>
<feature type="transmembrane region" description="Helical" evidence="6">
    <location>
        <begin position="108"/>
        <end position="129"/>
    </location>
</feature>
<dbReference type="GO" id="GO:0005886">
    <property type="term" value="C:plasma membrane"/>
    <property type="evidence" value="ECO:0007669"/>
    <property type="project" value="TreeGrafter"/>
</dbReference>
<feature type="transmembrane region" description="Helical" evidence="6">
    <location>
        <begin position="343"/>
        <end position="365"/>
    </location>
</feature>
<dbReference type="AlphaFoldDB" id="F0QY09"/>
<feature type="transmembrane region" description="Helical" evidence="6">
    <location>
        <begin position="298"/>
        <end position="316"/>
    </location>
</feature>
<gene>
    <name evidence="7" type="ordered locus">VMUT_2302</name>
</gene>
<feature type="transmembrane region" description="Helical" evidence="6">
    <location>
        <begin position="377"/>
        <end position="395"/>
    </location>
</feature>
<feature type="transmembrane region" description="Helical" evidence="6">
    <location>
        <begin position="77"/>
        <end position="96"/>
    </location>
</feature>
<dbReference type="STRING" id="985053.VMUT_2302"/>
<evidence type="ECO:0000256" key="5">
    <source>
        <dbReference type="ARBA" id="ARBA00023136"/>
    </source>
</evidence>
<sequence>MLIAITLAFILGVIPTLLFSEMGRQIPLTALVIARKTFGYGTAQALSLLYTVINIGWFALNNAVGSEILSAVTHTPIMYWYIIMGTIQIFLVILGFKWLEYFYRYTSIILLISYAVLTYYLIIHYHVSWSTLWSTTSSANAQWGAAIDLMLAFGALSWAYKTSTTSRFAKPSGKVNILYGLATPIGIIVPIYLMGILGFAGQYYANNWNIAAISFPPSTPAWVLIAALGASLAIIHTNAMNLYPSAIDLLVAIDPVIRRFRNEFRARLTQPVAILILGIAAIIVSIWILSIIESFLNFVGLTIFPLTFILIFDWYLRLKRNVHTLDDVKRYFYDIPREPLRHIGIAAIVSFIIGSVLMNYLPIAIPTTFPKYLPPEYTGALIGGLVYLILMLLAIKVKKLSWLLP</sequence>
<dbReference type="PANTHER" id="PTHR30569:SF0">
    <property type="entry name" value="CYTOSINE PERMEASE"/>
    <property type="match status" value="1"/>
</dbReference>
<dbReference type="Gene3D" id="1.10.4160.10">
    <property type="entry name" value="Hydantoin permease"/>
    <property type="match status" value="1"/>
</dbReference>
<evidence type="ECO:0000256" key="2">
    <source>
        <dbReference type="ARBA" id="ARBA00008974"/>
    </source>
</evidence>
<accession>F0QY09</accession>
<dbReference type="GO" id="GO:0015209">
    <property type="term" value="F:cytosine transmembrane transporter activity"/>
    <property type="evidence" value="ECO:0007669"/>
    <property type="project" value="InterPro"/>
</dbReference>
<dbReference type="Pfam" id="PF02133">
    <property type="entry name" value="Transp_cyt_pur"/>
    <property type="match status" value="1"/>
</dbReference>
<evidence type="ECO:0000256" key="4">
    <source>
        <dbReference type="ARBA" id="ARBA00022989"/>
    </source>
</evidence>
<feature type="transmembrane region" description="Helical" evidence="6">
    <location>
        <begin position="141"/>
        <end position="160"/>
    </location>
</feature>
<evidence type="ECO:0000256" key="6">
    <source>
        <dbReference type="SAM" id="Phobius"/>
    </source>
</evidence>
<comment type="similarity">
    <text evidence="2">Belongs to the purine-cytosine permease (2.A.39) family.</text>
</comment>
<organism evidence="7 8">
    <name type="scientific">Vulcanisaeta moutnovskia (strain 768-28)</name>
    <dbReference type="NCBI Taxonomy" id="985053"/>
    <lineage>
        <taxon>Archaea</taxon>
        <taxon>Thermoproteota</taxon>
        <taxon>Thermoprotei</taxon>
        <taxon>Thermoproteales</taxon>
        <taxon>Thermoproteaceae</taxon>
        <taxon>Vulcanisaeta</taxon>
    </lineage>
</organism>
<dbReference type="Proteomes" id="UP000007485">
    <property type="component" value="Chromosome"/>
</dbReference>
<dbReference type="eggNOG" id="arCOG03447">
    <property type="taxonomic scope" value="Archaea"/>
</dbReference>
<keyword evidence="3 6" id="KW-0812">Transmembrane</keyword>
<dbReference type="InterPro" id="IPR030191">
    <property type="entry name" value="CodB"/>
</dbReference>
<evidence type="ECO:0000313" key="7">
    <source>
        <dbReference type="EMBL" id="ADY02495.1"/>
    </source>
</evidence>
<keyword evidence="8" id="KW-1185">Reference proteome</keyword>
<dbReference type="PANTHER" id="PTHR30569">
    <property type="entry name" value="CYTOSINE TRANSPORTER CODB"/>
    <property type="match status" value="1"/>
</dbReference>
<evidence type="ECO:0000256" key="3">
    <source>
        <dbReference type="ARBA" id="ARBA00022692"/>
    </source>
</evidence>
<name>F0QY09_VULM7</name>
<keyword evidence="4 6" id="KW-1133">Transmembrane helix</keyword>
<dbReference type="KEGG" id="vmo:VMUT_2302"/>
<protein>
    <submittedName>
        <fullName evidence="7">Permease for cytosine/purine, uracil, thiamine, allantoin</fullName>
    </submittedName>
</protein>
<dbReference type="HOGENOM" id="CLU_617679_0_0_2"/>